<keyword evidence="2" id="KW-0547">Nucleotide-binding</keyword>
<dbReference type="PANTHER" id="PTHR43566:SF2">
    <property type="entry name" value="DUF4143 DOMAIN-CONTAINING PROTEIN"/>
    <property type="match status" value="1"/>
</dbReference>
<dbReference type="InterPro" id="IPR041682">
    <property type="entry name" value="AAA_14"/>
</dbReference>
<sequence length="380" mass="42942">MKLARQNAKSRVHTLMQNFPVVAIIGPRQVGKTTLAREIAKDFDGEVSMFDLEDPSDLARLQDAGLTLKPLRGLVIIDEIQLRPDLFSLLRPLADREELPCRFLILGSASPELMTGSAQSLAGRIAYFELESLNLAEVGEDKMEDLWVRGGFPRSFLSSNMAMSYEWREQFITTFLERDIPQLGINVPARLMRRFWTMLAHYHGQTLNASELGRSLNVTDKTVRSYLDILVSTFVVRELQPYFVNVSKRQVKSPKIYIRDTGILHTLLGLGTKVAVERHPKLGASWESFAMNQVIAQKAARAHECFFWGTHSGAELDLLIVRGEERLGYEFKRTESPRTTKSMHSAIQTLELTSMCVVHAGPKSFQMTESIDALSIHDIF</sequence>
<reference evidence="2 3" key="1">
    <citation type="submission" date="2019-08" db="EMBL/GenBank/DDBJ databases">
        <authorList>
            <person name="Liang Q."/>
        </authorList>
    </citation>
    <scope>NUCLEOTIDE SEQUENCE [LARGE SCALE GENOMIC DNA]</scope>
    <source>
        <strain evidence="2 3">V1718</strain>
    </source>
</reference>
<accession>A0A5B8XWB4</accession>
<name>A0A5B8XWB4_9DELT</name>
<dbReference type="Proteomes" id="UP000321595">
    <property type="component" value="Chromosome"/>
</dbReference>
<dbReference type="OrthoDB" id="9783412at2"/>
<dbReference type="SUPFAM" id="SSF52540">
    <property type="entry name" value="P-loop containing nucleoside triphosphate hydrolases"/>
    <property type="match status" value="1"/>
</dbReference>
<gene>
    <name evidence="2" type="ORF">FRD01_12425</name>
</gene>
<keyword evidence="2" id="KW-0067">ATP-binding</keyword>
<organism evidence="2 3">
    <name type="scientific">Microvenator marinus</name>
    <dbReference type="NCBI Taxonomy" id="2600177"/>
    <lineage>
        <taxon>Bacteria</taxon>
        <taxon>Deltaproteobacteria</taxon>
        <taxon>Bradymonadales</taxon>
        <taxon>Microvenatoraceae</taxon>
        <taxon>Microvenator</taxon>
    </lineage>
</organism>
<evidence type="ECO:0000313" key="2">
    <source>
        <dbReference type="EMBL" id="QED28026.1"/>
    </source>
</evidence>
<dbReference type="InterPro" id="IPR027417">
    <property type="entry name" value="P-loop_NTPase"/>
</dbReference>
<dbReference type="Gene3D" id="3.40.50.300">
    <property type="entry name" value="P-loop containing nucleotide triphosphate hydrolases"/>
    <property type="match status" value="1"/>
</dbReference>
<dbReference type="CDD" id="cd00009">
    <property type="entry name" value="AAA"/>
    <property type="match status" value="1"/>
</dbReference>
<dbReference type="InterPro" id="IPR025420">
    <property type="entry name" value="DUF4143"/>
</dbReference>
<dbReference type="Pfam" id="PF13173">
    <property type="entry name" value="AAA_14"/>
    <property type="match status" value="1"/>
</dbReference>
<dbReference type="RefSeq" id="WP_146960089.1">
    <property type="nucleotide sequence ID" value="NZ_CP042467.1"/>
</dbReference>
<dbReference type="AlphaFoldDB" id="A0A5B8XWB4"/>
<keyword evidence="3" id="KW-1185">Reference proteome</keyword>
<dbReference type="InterPro" id="IPR003593">
    <property type="entry name" value="AAA+_ATPase"/>
</dbReference>
<proteinExistence type="predicted"/>
<evidence type="ECO:0000313" key="3">
    <source>
        <dbReference type="Proteomes" id="UP000321595"/>
    </source>
</evidence>
<dbReference type="SMART" id="SM00382">
    <property type="entry name" value="AAA"/>
    <property type="match status" value="1"/>
</dbReference>
<dbReference type="Pfam" id="PF13635">
    <property type="entry name" value="DUF4143"/>
    <property type="match status" value="1"/>
</dbReference>
<dbReference type="PANTHER" id="PTHR43566">
    <property type="entry name" value="CONSERVED PROTEIN"/>
    <property type="match status" value="1"/>
</dbReference>
<dbReference type="GO" id="GO:0005524">
    <property type="term" value="F:ATP binding"/>
    <property type="evidence" value="ECO:0007669"/>
    <property type="project" value="UniProtKB-KW"/>
</dbReference>
<feature type="domain" description="AAA+ ATPase" evidence="1">
    <location>
        <begin position="18"/>
        <end position="132"/>
    </location>
</feature>
<dbReference type="KEGG" id="bbae:FRD01_12425"/>
<evidence type="ECO:0000259" key="1">
    <source>
        <dbReference type="SMART" id="SM00382"/>
    </source>
</evidence>
<dbReference type="EMBL" id="CP042467">
    <property type="protein sequence ID" value="QED28026.1"/>
    <property type="molecule type" value="Genomic_DNA"/>
</dbReference>
<protein>
    <submittedName>
        <fullName evidence="2">ATP-binding protein</fullName>
    </submittedName>
</protein>